<sequence length="119" mass="13029">MLYTSSTSPWRNKTTPFGRRSRPCSLSWQDGAGHCICMNDCAEWAVVHALLCCPLDAQSRPSNSQDNLPLMDTMAARNNCSRLLAPLPEPSSSLQAHAIMSLLASSLSPCPHCPRTLSW</sequence>
<reference evidence="1" key="2">
    <citation type="submission" date="2005-07" db="EMBL/GenBank/DDBJ databases">
        <authorList>
            <person name="Mural R.J."/>
            <person name="Li P.W."/>
            <person name="Adams M.D."/>
            <person name="Amanatides P.G."/>
            <person name="Baden-Tillson H."/>
            <person name="Barnstead M."/>
            <person name="Chin S.H."/>
            <person name="Dew I."/>
            <person name="Evans C.A."/>
            <person name="Ferriera S."/>
            <person name="Flanigan M."/>
            <person name="Fosler C."/>
            <person name="Glodek A."/>
            <person name="Gu Z."/>
            <person name="Holt R.A."/>
            <person name="Jennings D."/>
            <person name="Kraft C.L."/>
            <person name="Lu F."/>
            <person name="Nguyen T."/>
            <person name="Nusskern D.R."/>
            <person name="Pfannkoch C.M."/>
            <person name="Sitter C."/>
            <person name="Sutton G.G."/>
            <person name="Venter J.C."/>
            <person name="Wang Z."/>
            <person name="Woodage T."/>
            <person name="Zheng X.H."/>
            <person name="Zhong F."/>
        </authorList>
    </citation>
    <scope>NUCLEOTIDE SEQUENCE</scope>
    <source>
        <strain evidence="1">BN</strain>
        <strain evidence="2">BN, Sprague-Dawley</strain>
    </source>
</reference>
<gene>
    <name evidence="1" type="primary">RGD1311481_predicted</name>
    <name evidence="1" type="ORF">rCG_47832</name>
</gene>
<organism evidence="1 2">
    <name type="scientific">Rattus norvegicus</name>
    <name type="common">Rat</name>
    <dbReference type="NCBI Taxonomy" id="10116"/>
    <lineage>
        <taxon>Eukaryota</taxon>
        <taxon>Metazoa</taxon>
        <taxon>Chordata</taxon>
        <taxon>Craniata</taxon>
        <taxon>Vertebrata</taxon>
        <taxon>Euteleostomi</taxon>
        <taxon>Mammalia</taxon>
        <taxon>Eutheria</taxon>
        <taxon>Euarchontoglires</taxon>
        <taxon>Glires</taxon>
        <taxon>Rodentia</taxon>
        <taxon>Myomorpha</taxon>
        <taxon>Muroidea</taxon>
        <taxon>Muridae</taxon>
        <taxon>Murinae</taxon>
        <taxon>Rattus</taxon>
    </lineage>
</organism>
<evidence type="ECO:0000313" key="2">
    <source>
        <dbReference type="Proteomes" id="UP000234681"/>
    </source>
</evidence>
<reference evidence="2" key="3">
    <citation type="submission" date="2005-09" db="EMBL/GenBank/DDBJ databases">
        <authorList>
            <person name="Mural R.J."/>
            <person name="Li P.W."/>
            <person name="Adams M.D."/>
            <person name="Amanatides P.G."/>
            <person name="Baden-Tillson H."/>
            <person name="Barnstead M."/>
            <person name="Chin S.H."/>
            <person name="Dew I."/>
            <person name="Evans C.A."/>
            <person name="Ferriera S."/>
            <person name="Flanigan M."/>
            <person name="Fosler C."/>
            <person name="Glodek A."/>
            <person name="Gu Z."/>
            <person name="Holt R.A."/>
            <person name="Jennings D."/>
            <person name="Kraft C.L."/>
            <person name="Lu F."/>
            <person name="Nguyen T."/>
            <person name="Nusskern D.R."/>
            <person name="Pfannkoch C.M."/>
            <person name="Sitter C."/>
            <person name="Sutton G.G."/>
            <person name="Venter J.C."/>
            <person name="Wang Z."/>
            <person name="Woodage T."/>
            <person name="Zheng X.H."/>
            <person name="Zhong F."/>
        </authorList>
    </citation>
    <scope>NUCLEOTIDE SEQUENCE [LARGE SCALE GENOMIC DNA]</scope>
    <source>
        <strain>BN</strain>
        <strain evidence="2">Sprague-Dawley</strain>
    </source>
</reference>
<reference evidence="1" key="1">
    <citation type="journal article" date="2005" name="Genome Res.">
        <title>Gene and alternative splicing annotation with AIR.</title>
        <authorList>
            <person name="Florea L."/>
            <person name="Di Francesco V."/>
            <person name="Miller J."/>
            <person name="Turner R."/>
            <person name="Yao A."/>
            <person name="Harris M."/>
            <person name="Walenz B."/>
            <person name="Mobarry C."/>
            <person name="Merkulov G.V."/>
            <person name="Charlab R."/>
            <person name="Dew I."/>
            <person name="Deng Z."/>
            <person name="Istrail S."/>
            <person name="Li P."/>
            <person name="Sutton G."/>
        </authorList>
    </citation>
    <scope>NUCLEOTIDE SEQUENCE</scope>
    <source>
        <strain evidence="1">BN</strain>
    </source>
</reference>
<protein>
    <submittedName>
        <fullName evidence="1">Similar to RIKEN cDNA 4933430F08 (Predicted), isoform CRA_a</fullName>
    </submittedName>
</protein>
<name>A6HZF1_RAT</name>
<dbReference type="AlphaFoldDB" id="A6HZF1"/>
<evidence type="ECO:0000313" key="1">
    <source>
        <dbReference type="EMBL" id="EDM12580.1"/>
    </source>
</evidence>
<accession>A6HZF1</accession>
<dbReference type="EMBL" id="CH473953">
    <property type="protein sequence ID" value="EDM12581.1"/>
    <property type="molecule type" value="Genomic_DNA"/>
</dbReference>
<dbReference type="EMBL" id="CH473953">
    <property type="protein sequence ID" value="EDM12580.1"/>
    <property type="molecule type" value="Genomic_DNA"/>
</dbReference>
<dbReference type="Proteomes" id="UP000234681">
    <property type="component" value="Chromosome 1"/>
</dbReference>
<proteinExistence type="predicted"/>